<dbReference type="InterPro" id="IPR042099">
    <property type="entry name" value="ANL_N_sf"/>
</dbReference>
<dbReference type="SUPFAM" id="SSF56801">
    <property type="entry name" value="Acetyl-CoA synthetase-like"/>
    <property type="match status" value="1"/>
</dbReference>
<feature type="domain" description="Carrier" evidence="4">
    <location>
        <begin position="565"/>
        <end position="628"/>
    </location>
</feature>
<dbReference type="AlphaFoldDB" id="A0A4Z0YLD9"/>
<feature type="domain" description="AMP-dependent synthetase/ligase" evidence="3">
    <location>
        <begin position="61"/>
        <end position="322"/>
    </location>
</feature>
<dbReference type="InterPro" id="IPR020845">
    <property type="entry name" value="AMP-binding_CS"/>
</dbReference>
<keyword evidence="1" id="KW-0596">Phosphopantetheine</keyword>
<evidence type="ECO:0000259" key="3">
    <source>
        <dbReference type="Pfam" id="PF00501"/>
    </source>
</evidence>
<reference evidence="6 7" key="1">
    <citation type="submission" date="2019-03" db="EMBL/GenBank/DDBJ databases">
        <title>Draft genome sequence of Xylaria hypoxylon DSM 108379, a ubiquitous saprotrophic-parasitic fungi on hardwood.</title>
        <authorList>
            <person name="Buettner E."/>
            <person name="Leonhardt S."/>
            <person name="Gebauer A.M."/>
            <person name="Liers C."/>
            <person name="Hofrichter M."/>
            <person name="Kellner H."/>
        </authorList>
    </citation>
    <scope>NUCLEOTIDE SEQUENCE [LARGE SCALE GENOMIC DNA]</scope>
    <source>
        <strain evidence="6 7">DSM 108379</strain>
    </source>
</reference>
<dbReference type="PANTHER" id="PTHR43439:SF2">
    <property type="entry name" value="ENZYME, PUTATIVE (JCVI)-RELATED"/>
    <property type="match status" value="1"/>
</dbReference>
<dbReference type="STRING" id="37992.A0A4Z0YLD9"/>
<dbReference type="SUPFAM" id="SSF51735">
    <property type="entry name" value="NAD(P)-binding Rossmann-fold domains"/>
    <property type="match status" value="1"/>
</dbReference>
<dbReference type="InterPro" id="IPR036291">
    <property type="entry name" value="NAD(P)-bd_dom_sf"/>
</dbReference>
<protein>
    <recommendedName>
        <fullName evidence="8">Carrier domain-containing protein</fullName>
    </recommendedName>
</protein>
<dbReference type="Gene3D" id="3.40.50.720">
    <property type="entry name" value="NAD(P)-binding Rossmann-like Domain"/>
    <property type="match status" value="1"/>
</dbReference>
<dbReference type="Gene3D" id="1.10.1200.10">
    <property type="entry name" value="ACP-like"/>
    <property type="match status" value="1"/>
</dbReference>
<dbReference type="PANTHER" id="PTHR43439">
    <property type="entry name" value="PHENYLACETATE-COENZYME A LIGASE"/>
    <property type="match status" value="1"/>
</dbReference>
<feature type="domain" description="Thioester reductase (TE)" evidence="5">
    <location>
        <begin position="673"/>
        <end position="914"/>
    </location>
</feature>
<dbReference type="Pfam" id="PF00550">
    <property type="entry name" value="PP-binding"/>
    <property type="match status" value="1"/>
</dbReference>
<dbReference type="Pfam" id="PF07993">
    <property type="entry name" value="NAD_binding_4"/>
    <property type="match status" value="1"/>
</dbReference>
<dbReference type="Gene3D" id="3.40.50.12780">
    <property type="entry name" value="N-terminal domain of ligase-like"/>
    <property type="match status" value="1"/>
</dbReference>
<dbReference type="InterPro" id="IPR036736">
    <property type="entry name" value="ACP-like_sf"/>
</dbReference>
<evidence type="ECO:0008006" key="8">
    <source>
        <dbReference type="Google" id="ProtNLM"/>
    </source>
</evidence>
<dbReference type="SUPFAM" id="SSF47336">
    <property type="entry name" value="ACP-like"/>
    <property type="match status" value="1"/>
</dbReference>
<evidence type="ECO:0000313" key="6">
    <source>
        <dbReference type="EMBL" id="TGJ80261.1"/>
    </source>
</evidence>
<proteinExistence type="predicted"/>
<sequence>MPTTLTIASGGHASAEVPQPLVDSSRPILTLDELIRRRVSEMGDSPLIGYPNHSLLDFEEHSARSVDRYVDAAVDKLQQLGLPPVDPSLERPPVVGILSQSGLHVIITIIALSRLGYTVFLISTRLASPALARLIELTGCSTILTTSNFYATLAEVPTERQPALVPILSHSDYYRRDAPAFVRLCDAEYESKKMAIILHSSGSTGLPKPIWLSHRNCIGAFALNMNMRSLLTSPLFHSHGFYELFRSIYSRKPIYLANYLLPLTRQSLLKMLEHVKPELFHCVPYVVKLLAESDAGIRALAKVDMVLFAGSSCPDDLGNLLRIIPSERASADAQHSTETGRLMNSARPPGDRYWNYLRIQAPARPFVLMDEVAPGLYECVALDGLKSKSMVNSDDPPGSFRTRDLFAPHPTEPGLWKYVCRLDDRFTLINGEKVLPISIEGRIRQEECVKEAVIFGEGKSYPGALVFRADAVAHMSDQEFLEAVWPAVEAANSRAETFSRIPKELVVVLPADTTFPQTDKGTFIRVPTYRQFEREIESAYEHFENERGGTLSLSGQELEDFLMRRLTDKLGMQLLAEDEFFASGVDSLQCIQMWNLIKRELDLGGNGPRLSQNVLYETGNIRALARHLERLRSGEESSTDELGKMQELIDAYSSFQPHVSGDAPRPDKDVVLLTGVTGGLGAHLLAQLVSRANVSSVWAMVRAPTDTAASDRVFNSLKARGIELSPGESSKVVPLACDLSRPDFGLGPSLLAALARVLTLVIHSAWAVNFNIPVQSFENQHIRAVHNLIQQCLRVQTPDPARFFFCSSVSAAGGTPRPGTVAEGPVMDPAHAQNTGYARSKYVAEHITRNAMRNARAPAQVLRIGQLIGDTVVGEWNATEGVPMTIQTAVTLGALPMLDEEMSWLPVDCAAAAIVELTGVAENGKPSDPALGLDTVYHVLNPQRFHWTRDMLPSLAKAGLEFEALPTDQWMERLRSSDRDPTKNPPIKLLEWYESKYGQEKSTTRGGGLVYLTDETKKNSETLRNVPDVTEVGFVQMMLGRLRKHWVNIA</sequence>
<dbReference type="Pfam" id="PF23562">
    <property type="entry name" value="AMP-binding_C_3"/>
    <property type="match status" value="1"/>
</dbReference>
<dbReference type="PROSITE" id="PS00455">
    <property type="entry name" value="AMP_BINDING"/>
    <property type="match status" value="1"/>
</dbReference>
<dbReference type="InterPro" id="IPR000873">
    <property type="entry name" value="AMP-dep_synth/lig_dom"/>
</dbReference>
<dbReference type="Proteomes" id="UP000297716">
    <property type="component" value="Unassembled WGS sequence"/>
</dbReference>
<name>A0A4Z0YLD9_9PEZI</name>
<dbReference type="InterPro" id="IPR009081">
    <property type="entry name" value="PP-bd_ACP"/>
</dbReference>
<accession>A0A4Z0YLD9</accession>
<evidence type="ECO:0000256" key="1">
    <source>
        <dbReference type="ARBA" id="ARBA00022450"/>
    </source>
</evidence>
<keyword evidence="7" id="KW-1185">Reference proteome</keyword>
<evidence type="ECO:0000259" key="4">
    <source>
        <dbReference type="Pfam" id="PF00550"/>
    </source>
</evidence>
<dbReference type="InterPro" id="IPR051414">
    <property type="entry name" value="Adenylate-forming_Reductase"/>
</dbReference>
<dbReference type="InterPro" id="IPR013120">
    <property type="entry name" value="FAR_NAD-bd"/>
</dbReference>
<dbReference type="Pfam" id="PF00501">
    <property type="entry name" value="AMP-binding"/>
    <property type="match status" value="1"/>
</dbReference>
<dbReference type="OrthoDB" id="429813at2759"/>
<evidence type="ECO:0000313" key="7">
    <source>
        <dbReference type="Proteomes" id="UP000297716"/>
    </source>
</evidence>
<evidence type="ECO:0000259" key="5">
    <source>
        <dbReference type="Pfam" id="PF07993"/>
    </source>
</evidence>
<dbReference type="EMBL" id="SKBN01000232">
    <property type="protein sequence ID" value="TGJ80261.1"/>
    <property type="molecule type" value="Genomic_DNA"/>
</dbReference>
<organism evidence="6 7">
    <name type="scientific">Xylaria hypoxylon</name>
    <dbReference type="NCBI Taxonomy" id="37992"/>
    <lineage>
        <taxon>Eukaryota</taxon>
        <taxon>Fungi</taxon>
        <taxon>Dikarya</taxon>
        <taxon>Ascomycota</taxon>
        <taxon>Pezizomycotina</taxon>
        <taxon>Sordariomycetes</taxon>
        <taxon>Xylariomycetidae</taxon>
        <taxon>Xylariales</taxon>
        <taxon>Xylariaceae</taxon>
        <taxon>Xylaria</taxon>
    </lineage>
</organism>
<keyword evidence="2" id="KW-0597">Phosphoprotein</keyword>
<comment type="caution">
    <text evidence="6">The sequence shown here is derived from an EMBL/GenBank/DDBJ whole genome shotgun (WGS) entry which is preliminary data.</text>
</comment>
<gene>
    <name evidence="6" type="ORF">E0Z10_g8498</name>
</gene>
<evidence type="ECO:0000256" key="2">
    <source>
        <dbReference type="ARBA" id="ARBA00022553"/>
    </source>
</evidence>